<gene>
    <name evidence="1" type="ORF">jhhlp_006823</name>
</gene>
<dbReference type="STRING" id="41688.A0A2N3N2U3"/>
<dbReference type="Pfam" id="PF17784">
    <property type="entry name" value="Sulfotransfer_4"/>
    <property type="match status" value="1"/>
</dbReference>
<name>A0A2N3N2U3_9PEZI</name>
<feature type="non-terminal residue" evidence="1">
    <location>
        <position position="1"/>
    </location>
</feature>
<dbReference type="VEuPathDB" id="FungiDB:jhhlp_006823"/>
<dbReference type="PANTHER" id="PTHR36978:SF4">
    <property type="entry name" value="P-LOOP CONTAINING NUCLEOSIDE TRIPHOSPHATE HYDROLASE PROTEIN"/>
    <property type="match status" value="1"/>
</dbReference>
<dbReference type="InterPro" id="IPR040632">
    <property type="entry name" value="Sulfotransfer_4"/>
</dbReference>
<dbReference type="Gene3D" id="3.40.50.300">
    <property type="entry name" value="P-loop containing nucleotide triphosphate hydrolases"/>
    <property type="match status" value="1"/>
</dbReference>
<reference evidence="1 2" key="1">
    <citation type="journal article" date="2017" name="G3 (Bethesda)">
        <title>First Draft Genome Sequence of the Pathogenic Fungus Lomentospora prolificans (Formerly Scedosporium prolificans).</title>
        <authorList>
            <person name="Luo R."/>
            <person name="Zimin A."/>
            <person name="Workman R."/>
            <person name="Fan Y."/>
            <person name="Pertea G."/>
            <person name="Grossman N."/>
            <person name="Wear M.P."/>
            <person name="Jia B."/>
            <person name="Miller H."/>
            <person name="Casadevall A."/>
            <person name="Timp W."/>
            <person name="Zhang S.X."/>
            <person name="Salzberg S.L."/>
        </authorList>
    </citation>
    <scope>NUCLEOTIDE SEQUENCE [LARGE SCALE GENOMIC DNA]</scope>
    <source>
        <strain evidence="1 2">JHH-5317</strain>
    </source>
</reference>
<evidence type="ECO:0000313" key="2">
    <source>
        <dbReference type="Proteomes" id="UP000233524"/>
    </source>
</evidence>
<accession>A0A2N3N2U3</accession>
<sequence length="236" mass="25810">STPTMKLIVLGLPRTGTQSLAEALAILGISPVYHMRDVAKNKHQDLWVAAIDAKFEGKGDPWTRKGFDKILAGYEAVADFPAAIFPEELIAAYPEASIILTTRTTDSWQASMLSTLWHHHSRQPDDDPSPLATLRRKYHGHCWGNDLPANGRRFFDEHNERTRKAAEAAVAESKAAGEGESGSGRKFLELTVGAGWGPLCEFLGVPVPDVSYPRSDDWVQYKATVAKENETAAGPA</sequence>
<organism evidence="1 2">
    <name type="scientific">Lomentospora prolificans</name>
    <dbReference type="NCBI Taxonomy" id="41688"/>
    <lineage>
        <taxon>Eukaryota</taxon>
        <taxon>Fungi</taxon>
        <taxon>Dikarya</taxon>
        <taxon>Ascomycota</taxon>
        <taxon>Pezizomycotina</taxon>
        <taxon>Sordariomycetes</taxon>
        <taxon>Hypocreomycetidae</taxon>
        <taxon>Microascales</taxon>
        <taxon>Microascaceae</taxon>
        <taxon>Lomentospora</taxon>
    </lineage>
</organism>
<evidence type="ECO:0000313" key="1">
    <source>
        <dbReference type="EMBL" id="PKS06749.1"/>
    </source>
</evidence>
<dbReference type="InterPro" id="IPR027417">
    <property type="entry name" value="P-loop_NTPase"/>
</dbReference>
<dbReference type="Proteomes" id="UP000233524">
    <property type="component" value="Unassembled WGS sequence"/>
</dbReference>
<evidence type="ECO:0008006" key="3">
    <source>
        <dbReference type="Google" id="ProtNLM"/>
    </source>
</evidence>
<comment type="caution">
    <text evidence="1">The sequence shown here is derived from an EMBL/GenBank/DDBJ whole genome shotgun (WGS) entry which is preliminary data.</text>
</comment>
<protein>
    <recommendedName>
        <fullName evidence="3">NAD dependent epimerase/dehydratase</fullName>
    </recommendedName>
</protein>
<dbReference type="EMBL" id="NLAX01001033">
    <property type="protein sequence ID" value="PKS06749.1"/>
    <property type="molecule type" value="Genomic_DNA"/>
</dbReference>
<keyword evidence="2" id="KW-1185">Reference proteome</keyword>
<dbReference type="SUPFAM" id="SSF52540">
    <property type="entry name" value="P-loop containing nucleoside triphosphate hydrolases"/>
    <property type="match status" value="1"/>
</dbReference>
<dbReference type="AlphaFoldDB" id="A0A2N3N2U3"/>
<proteinExistence type="predicted"/>
<dbReference type="InParanoid" id="A0A2N3N2U3"/>
<dbReference type="PANTHER" id="PTHR36978">
    <property type="entry name" value="P-LOOP CONTAINING NUCLEOTIDE TRIPHOSPHATE HYDROLASE"/>
    <property type="match status" value="1"/>
</dbReference>
<dbReference type="OrthoDB" id="408152at2759"/>